<sequence>MSPKKQPTAAERARAAAREGDNYTTALRGGTAAADASTGPVASHRNRDTPSEASVISSASSSAQRAGVNSCAGRS</sequence>
<feature type="compositionally biased region" description="Low complexity" evidence="1">
    <location>
        <begin position="51"/>
        <end position="63"/>
    </location>
</feature>
<dbReference type="EMBL" id="JBHSAX010000003">
    <property type="protein sequence ID" value="MFC3960856.1"/>
    <property type="molecule type" value="Genomic_DNA"/>
</dbReference>
<reference evidence="3" key="1">
    <citation type="journal article" date="2019" name="Int. J. Syst. Evol. Microbiol.">
        <title>The Global Catalogue of Microorganisms (GCM) 10K type strain sequencing project: providing services to taxonomists for standard genome sequencing and annotation.</title>
        <authorList>
            <consortium name="The Broad Institute Genomics Platform"/>
            <consortium name="The Broad Institute Genome Sequencing Center for Infectious Disease"/>
            <person name="Wu L."/>
            <person name="Ma J."/>
        </authorList>
    </citation>
    <scope>NUCLEOTIDE SEQUENCE [LARGE SCALE GENOMIC DNA]</scope>
    <source>
        <strain evidence="3">CGMCC 4.7330</strain>
    </source>
</reference>
<evidence type="ECO:0000313" key="2">
    <source>
        <dbReference type="EMBL" id="MFC3960856.1"/>
    </source>
</evidence>
<evidence type="ECO:0008006" key="4">
    <source>
        <dbReference type="Google" id="ProtNLM"/>
    </source>
</evidence>
<protein>
    <recommendedName>
        <fullName evidence="4">Seed maturation protein</fullName>
    </recommendedName>
</protein>
<comment type="caution">
    <text evidence="2">The sequence shown here is derived from an EMBL/GenBank/DDBJ whole genome shotgun (WGS) entry which is preliminary data.</text>
</comment>
<feature type="region of interest" description="Disordered" evidence="1">
    <location>
        <begin position="1"/>
        <end position="75"/>
    </location>
</feature>
<organism evidence="2 3">
    <name type="scientific">Nocardia jiangsuensis</name>
    <dbReference type="NCBI Taxonomy" id="1691563"/>
    <lineage>
        <taxon>Bacteria</taxon>
        <taxon>Bacillati</taxon>
        <taxon>Actinomycetota</taxon>
        <taxon>Actinomycetes</taxon>
        <taxon>Mycobacteriales</taxon>
        <taxon>Nocardiaceae</taxon>
        <taxon>Nocardia</taxon>
    </lineage>
</organism>
<evidence type="ECO:0000313" key="3">
    <source>
        <dbReference type="Proteomes" id="UP001595696"/>
    </source>
</evidence>
<dbReference type="Proteomes" id="UP001595696">
    <property type="component" value="Unassembled WGS sequence"/>
</dbReference>
<feature type="compositionally biased region" description="Basic and acidic residues" evidence="1">
    <location>
        <begin position="11"/>
        <end position="21"/>
    </location>
</feature>
<evidence type="ECO:0000256" key="1">
    <source>
        <dbReference type="SAM" id="MobiDB-lite"/>
    </source>
</evidence>
<gene>
    <name evidence="2" type="ORF">ACFO0B_02505</name>
</gene>
<proteinExistence type="predicted"/>
<keyword evidence="3" id="KW-1185">Reference proteome</keyword>
<dbReference type="RefSeq" id="WP_378610627.1">
    <property type="nucleotide sequence ID" value="NZ_JBHSAX010000003.1"/>
</dbReference>
<accession>A0ABV8DLJ2</accession>
<name>A0ABV8DLJ2_9NOCA</name>